<dbReference type="Proteomes" id="UP000814033">
    <property type="component" value="Unassembled WGS sequence"/>
</dbReference>
<protein>
    <submittedName>
        <fullName evidence="1">Uncharacterized protein</fullName>
    </submittedName>
</protein>
<proteinExistence type="predicted"/>
<keyword evidence="2" id="KW-1185">Reference proteome</keyword>
<organism evidence="1 2">
    <name type="scientific">Auriscalpium vulgare</name>
    <dbReference type="NCBI Taxonomy" id="40419"/>
    <lineage>
        <taxon>Eukaryota</taxon>
        <taxon>Fungi</taxon>
        <taxon>Dikarya</taxon>
        <taxon>Basidiomycota</taxon>
        <taxon>Agaricomycotina</taxon>
        <taxon>Agaricomycetes</taxon>
        <taxon>Russulales</taxon>
        <taxon>Auriscalpiaceae</taxon>
        <taxon>Auriscalpium</taxon>
    </lineage>
</organism>
<reference evidence="1" key="1">
    <citation type="submission" date="2021-02" db="EMBL/GenBank/DDBJ databases">
        <authorList>
            <consortium name="DOE Joint Genome Institute"/>
            <person name="Ahrendt S."/>
            <person name="Looney B.P."/>
            <person name="Miyauchi S."/>
            <person name="Morin E."/>
            <person name="Drula E."/>
            <person name="Courty P.E."/>
            <person name="Chicoki N."/>
            <person name="Fauchery L."/>
            <person name="Kohler A."/>
            <person name="Kuo A."/>
            <person name="Labutti K."/>
            <person name="Pangilinan J."/>
            <person name="Lipzen A."/>
            <person name="Riley R."/>
            <person name="Andreopoulos W."/>
            <person name="He G."/>
            <person name="Johnson J."/>
            <person name="Barry K.W."/>
            <person name="Grigoriev I.V."/>
            <person name="Nagy L."/>
            <person name="Hibbett D."/>
            <person name="Henrissat B."/>
            <person name="Matheny P.B."/>
            <person name="Labbe J."/>
            <person name="Martin F."/>
        </authorList>
    </citation>
    <scope>NUCLEOTIDE SEQUENCE</scope>
    <source>
        <strain evidence="1">FP105234-sp</strain>
    </source>
</reference>
<accession>A0ACB8R3M1</accession>
<evidence type="ECO:0000313" key="1">
    <source>
        <dbReference type="EMBL" id="KAI0038704.1"/>
    </source>
</evidence>
<dbReference type="EMBL" id="MU276433">
    <property type="protein sequence ID" value="KAI0038704.1"/>
    <property type="molecule type" value="Genomic_DNA"/>
</dbReference>
<gene>
    <name evidence="1" type="ORF">FA95DRAFT_1157079</name>
</gene>
<reference evidence="1" key="2">
    <citation type="journal article" date="2022" name="New Phytol.">
        <title>Evolutionary transition to the ectomycorrhizal habit in the genomes of a hyperdiverse lineage of mushroom-forming fungi.</title>
        <authorList>
            <person name="Looney B."/>
            <person name="Miyauchi S."/>
            <person name="Morin E."/>
            <person name="Drula E."/>
            <person name="Courty P.E."/>
            <person name="Kohler A."/>
            <person name="Kuo A."/>
            <person name="LaButti K."/>
            <person name="Pangilinan J."/>
            <person name="Lipzen A."/>
            <person name="Riley R."/>
            <person name="Andreopoulos W."/>
            <person name="He G."/>
            <person name="Johnson J."/>
            <person name="Nolan M."/>
            <person name="Tritt A."/>
            <person name="Barry K.W."/>
            <person name="Grigoriev I.V."/>
            <person name="Nagy L.G."/>
            <person name="Hibbett D."/>
            <person name="Henrissat B."/>
            <person name="Matheny P.B."/>
            <person name="Labbe J."/>
            <person name="Martin F.M."/>
        </authorList>
    </citation>
    <scope>NUCLEOTIDE SEQUENCE</scope>
    <source>
        <strain evidence="1">FP105234-sp</strain>
    </source>
</reference>
<name>A0ACB8R3M1_9AGAM</name>
<evidence type="ECO:0000313" key="2">
    <source>
        <dbReference type="Proteomes" id="UP000814033"/>
    </source>
</evidence>
<comment type="caution">
    <text evidence="1">The sequence shown here is derived from an EMBL/GenBank/DDBJ whole genome shotgun (WGS) entry which is preliminary data.</text>
</comment>
<sequence length="102" mass="11151">MMSGWYRSLGAWVETLIAQCTHLCLIISLLCTLVVRIRMLLFLLLTSYLTATQLGGRRVRRAGGPRPRYPTTSLPRSQGVLGCPSPDTPSPSPTPRAPPDTS</sequence>